<dbReference type="AlphaFoldDB" id="A0A6V8SKJ9"/>
<keyword evidence="1 2" id="KW-0238">DNA-binding</keyword>
<protein>
    <recommendedName>
        <fullName evidence="3">HTH tetR-type domain-containing protein</fullName>
    </recommendedName>
</protein>
<dbReference type="InterPro" id="IPR009057">
    <property type="entry name" value="Homeodomain-like_sf"/>
</dbReference>
<reference evidence="4 5" key="1">
    <citation type="submission" date="2020-07" db="EMBL/GenBank/DDBJ databases">
        <title>A new beta-1,3-glucan-decomposing anaerobic bacterium isolated from anoxic soil subjected to biological soil disinfestation.</title>
        <authorList>
            <person name="Ueki A."/>
            <person name="Tonouchi A."/>
        </authorList>
    </citation>
    <scope>NUCLEOTIDE SEQUENCE [LARGE SCALE GENOMIC DNA]</scope>
    <source>
        <strain evidence="4 5">TW1</strain>
    </source>
</reference>
<organism evidence="4 5">
    <name type="scientific">Clostridium fungisolvens</name>
    <dbReference type="NCBI Taxonomy" id="1604897"/>
    <lineage>
        <taxon>Bacteria</taxon>
        <taxon>Bacillati</taxon>
        <taxon>Bacillota</taxon>
        <taxon>Clostridia</taxon>
        <taxon>Eubacteriales</taxon>
        <taxon>Clostridiaceae</taxon>
        <taxon>Clostridium</taxon>
    </lineage>
</organism>
<dbReference type="EMBL" id="BLZR01000001">
    <property type="protein sequence ID" value="GFP75423.1"/>
    <property type="molecule type" value="Genomic_DNA"/>
</dbReference>
<dbReference type="PROSITE" id="PS50977">
    <property type="entry name" value="HTH_TETR_2"/>
    <property type="match status" value="1"/>
</dbReference>
<evidence type="ECO:0000259" key="3">
    <source>
        <dbReference type="PROSITE" id="PS50977"/>
    </source>
</evidence>
<accession>A0A6V8SKJ9</accession>
<name>A0A6V8SKJ9_9CLOT</name>
<dbReference type="GO" id="GO:0003677">
    <property type="term" value="F:DNA binding"/>
    <property type="evidence" value="ECO:0007669"/>
    <property type="project" value="UniProtKB-UniRule"/>
</dbReference>
<dbReference type="Pfam" id="PF00440">
    <property type="entry name" value="TetR_N"/>
    <property type="match status" value="1"/>
</dbReference>
<sequence>MNQAYFQLPSDKQKRLLNSGYKLFSSYPYKKASMIAIANEADISKSLLFYYFKNKKEYYLFLFDTAVDFVDELKGKSINKEIKDFFQQINKTIERRMEIIHDYPYLYKFITRAYYETFEDIKLEIDKKKKIMLQTKEEEILNIIDYDKFKNPKDVEILFDIVLSVAEGCMRGLEDLDISKMQEKINEFKVMMNCLKKYYYKEEYLTKL</sequence>
<comment type="caution">
    <text evidence="4">The sequence shown here is derived from an EMBL/GenBank/DDBJ whole genome shotgun (WGS) entry which is preliminary data.</text>
</comment>
<dbReference type="RefSeq" id="WP_183276927.1">
    <property type="nucleotide sequence ID" value="NZ_BLZR01000001.1"/>
</dbReference>
<evidence type="ECO:0000313" key="4">
    <source>
        <dbReference type="EMBL" id="GFP75423.1"/>
    </source>
</evidence>
<keyword evidence="5" id="KW-1185">Reference proteome</keyword>
<dbReference type="Gene3D" id="1.10.357.10">
    <property type="entry name" value="Tetracycline Repressor, domain 2"/>
    <property type="match status" value="1"/>
</dbReference>
<feature type="domain" description="HTH tetR-type" evidence="3">
    <location>
        <begin position="10"/>
        <end position="70"/>
    </location>
</feature>
<dbReference type="Gene3D" id="1.10.10.60">
    <property type="entry name" value="Homeodomain-like"/>
    <property type="match status" value="1"/>
</dbReference>
<evidence type="ECO:0000313" key="5">
    <source>
        <dbReference type="Proteomes" id="UP000580568"/>
    </source>
</evidence>
<proteinExistence type="predicted"/>
<evidence type="ECO:0000256" key="1">
    <source>
        <dbReference type="ARBA" id="ARBA00023125"/>
    </source>
</evidence>
<dbReference type="InterPro" id="IPR036271">
    <property type="entry name" value="Tet_transcr_reg_TetR-rel_C_sf"/>
</dbReference>
<dbReference type="Proteomes" id="UP000580568">
    <property type="component" value="Unassembled WGS sequence"/>
</dbReference>
<feature type="DNA-binding region" description="H-T-H motif" evidence="2">
    <location>
        <begin position="33"/>
        <end position="52"/>
    </location>
</feature>
<dbReference type="SUPFAM" id="SSF46689">
    <property type="entry name" value="Homeodomain-like"/>
    <property type="match status" value="1"/>
</dbReference>
<evidence type="ECO:0000256" key="2">
    <source>
        <dbReference type="PROSITE-ProRule" id="PRU00335"/>
    </source>
</evidence>
<gene>
    <name evidence="4" type="ORF">bsdtw1_01503</name>
</gene>
<dbReference type="InterPro" id="IPR001647">
    <property type="entry name" value="HTH_TetR"/>
</dbReference>
<dbReference type="SUPFAM" id="SSF48498">
    <property type="entry name" value="Tetracyclin repressor-like, C-terminal domain"/>
    <property type="match status" value="1"/>
</dbReference>